<feature type="transmembrane region" description="Helical" evidence="1">
    <location>
        <begin position="58"/>
        <end position="81"/>
    </location>
</feature>
<dbReference type="AlphaFoldDB" id="A0A0S2M010"/>
<sequence length="126" mass="13176">MRVIPAVFVALAIASGLLIPRVDSLYLLGHAAAMVFALATPLCYWWRLRSNPQKSDGVSRFLLIGLAILGLLSAVASGLLLSMGSSMAAAGDIGGMFLWVCSTWALLILSIAAIFVNAPRSSGLSV</sequence>
<accession>A0A0S2M010</accession>
<feature type="transmembrane region" description="Helical" evidence="1">
    <location>
        <begin position="26"/>
        <end position="46"/>
    </location>
</feature>
<reference evidence="3" key="1">
    <citation type="submission" date="2015-11" db="EMBL/GenBank/DDBJ databases">
        <authorList>
            <person name="Kumar R."/>
            <person name="Singh D."/>
            <person name="Swarnkar M.K."/>
            <person name="Singh A.K."/>
            <person name="Kumar S."/>
        </authorList>
    </citation>
    <scope>NUCLEOTIDE SEQUENCE [LARGE SCALE GENOMIC DNA]</scope>
    <source>
        <strain evidence="3">ERGS4:06</strain>
    </source>
</reference>
<dbReference type="OrthoDB" id="9966090at2"/>
<protein>
    <submittedName>
        <fullName evidence="2">Uncharacterized protein</fullName>
    </submittedName>
</protein>
<keyword evidence="1" id="KW-0812">Transmembrane</keyword>
<evidence type="ECO:0000256" key="1">
    <source>
        <dbReference type="SAM" id="Phobius"/>
    </source>
</evidence>
<dbReference type="RefSeq" id="WP_062289102.1">
    <property type="nucleotide sequence ID" value="NZ_CP013200.1"/>
</dbReference>
<organism evidence="2 3">
    <name type="scientific">Arthrobacter alpinus</name>
    <dbReference type="NCBI Taxonomy" id="656366"/>
    <lineage>
        <taxon>Bacteria</taxon>
        <taxon>Bacillati</taxon>
        <taxon>Actinomycetota</taxon>
        <taxon>Actinomycetes</taxon>
        <taxon>Micrococcales</taxon>
        <taxon>Micrococcaceae</taxon>
        <taxon>Arthrobacter</taxon>
    </lineage>
</organism>
<evidence type="ECO:0000313" key="2">
    <source>
        <dbReference type="EMBL" id="ALO67069.1"/>
    </source>
</evidence>
<feature type="transmembrane region" description="Helical" evidence="1">
    <location>
        <begin position="93"/>
        <end position="116"/>
    </location>
</feature>
<gene>
    <name evidence="2" type="ORF">AS189_11890</name>
</gene>
<dbReference type="EMBL" id="CP013200">
    <property type="protein sequence ID" value="ALO67069.1"/>
    <property type="molecule type" value="Genomic_DNA"/>
</dbReference>
<reference evidence="2 3" key="2">
    <citation type="journal article" date="2016" name="J. Biotechnol.">
        <title>Complete genome sequence of Arthrobacter alpinus ERGS4:06, a yellow pigmented bacterium tolerant to cold and radiations isolated from Sikkim Himalaya.</title>
        <authorList>
            <person name="Kumar R."/>
            <person name="Singh D."/>
            <person name="Swarnkar M.K."/>
            <person name="Singh A.K."/>
            <person name="Kumar S."/>
        </authorList>
    </citation>
    <scope>NUCLEOTIDE SEQUENCE [LARGE SCALE GENOMIC DNA]</scope>
    <source>
        <strain evidence="2 3">ERGS4:06</strain>
    </source>
</reference>
<dbReference type="Proteomes" id="UP000059574">
    <property type="component" value="Chromosome"/>
</dbReference>
<keyword evidence="1" id="KW-0472">Membrane</keyword>
<name>A0A0S2M010_9MICC</name>
<proteinExistence type="predicted"/>
<evidence type="ECO:0000313" key="3">
    <source>
        <dbReference type="Proteomes" id="UP000059574"/>
    </source>
</evidence>
<keyword evidence="1" id="KW-1133">Transmembrane helix</keyword>